<dbReference type="GeneID" id="111247865"/>
<evidence type="ECO:0000313" key="15">
    <source>
        <dbReference type="EnsemblMetazoa" id="XP_022655081"/>
    </source>
</evidence>
<reference evidence="15" key="1">
    <citation type="submission" date="2021-01" db="UniProtKB">
        <authorList>
            <consortium name="EnsemblMetazoa"/>
        </authorList>
    </citation>
    <scope>IDENTIFICATION</scope>
</reference>
<dbReference type="KEGG" id="vde:111247865"/>
<dbReference type="SUPFAM" id="SSF53254">
    <property type="entry name" value="Phosphoglycerate mutase-like"/>
    <property type="match status" value="1"/>
</dbReference>
<keyword evidence="5" id="KW-0378">Hydrolase</keyword>
<feature type="compositionally biased region" description="Polar residues" evidence="14">
    <location>
        <begin position="33"/>
        <end position="51"/>
    </location>
</feature>
<dbReference type="InterPro" id="IPR029033">
    <property type="entry name" value="His_PPase_superfam"/>
</dbReference>
<dbReference type="InterPro" id="IPR013078">
    <property type="entry name" value="His_Pase_superF_clade-1"/>
</dbReference>
<feature type="binding site" evidence="13">
    <location>
        <begin position="346"/>
        <end position="351"/>
    </location>
    <ligand>
        <name>substrate</name>
    </ligand>
</feature>
<proteinExistence type="inferred from homology"/>
<evidence type="ECO:0000256" key="11">
    <source>
        <dbReference type="ARBA" id="ARBA00047761"/>
    </source>
</evidence>
<organism evidence="15 16">
    <name type="scientific">Varroa destructor</name>
    <name type="common">Honeybee mite</name>
    <dbReference type="NCBI Taxonomy" id="109461"/>
    <lineage>
        <taxon>Eukaryota</taxon>
        <taxon>Metazoa</taxon>
        <taxon>Ecdysozoa</taxon>
        <taxon>Arthropoda</taxon>
        <taxon>Chelicerata</taxon>
        <taxon>Arachnida</taxon>
        <taxon>Acari</taxon>
        <taxon>Parasitiformes</taxon>
        <taxon>Mesostigmata</taxon>
        <taxon>Gamasina</taxon>
        <taxon>Dermanyssoidea</taxon>
        <taxon>Varroidae</taxon>
        <taxon>Varroa</taxon>
    </lineage>
</organism>
<comment type="subunit">
    <text evidence="7">Interacts with Pk92B/ASK1.</text>
</comment>
<evidence type="ECO:0000256" key="14">
    <source>
        <dbReference type="SAM" id="MobiDB-lite"/>
    </source>
</evidence>
<dbReference type="GO" id="GO:0004722">
    <property type="term" value="F:protein serine/threonine phosphatase activity"/>
    <property type="evidence" value="ECO:0007669"/>
    <property type="project" value="UniProtKB-EC"/>
</dbReference>
<evidence type="ECO:0000256" key="2">
    <source>
        <dbReference type="ARBA" id="ARBA00006717"/>
    </source>
</evidence>
<comment type="function">
    <text evidence="6">Displays phosphatase activity for serine/threonine residues, and dephosphorylates and activates Pk92B kinase. Has apparently no phosphoglycerate mutase activity.</text>
</comment>
<dbReference type="PANTHER" id="PTHR20935">
    <property type="entry name" value="PHOSPHOGLYCERATE MUTASE-RELATED"/>
    <property type="match status" value="1"/>
</dbReference>
<keyword evidence="4" id="KW-1000">Mitochondrion outer membrane</keyword>
<evidence type="ECO:0000256" key="12">
    <source>
        <dbReference type="ARBA" id="ARBA00048336"/>
    </source>
</evidence>
<evidence type="ECO:0000256" key="1">
    <source>
        <dbReference type="ARBA" id="ARBA00004294"/>
    </source>
</evidence>
<dbReference type="GO" id="GO:0090141">
    <property type="term" value="P:positive regulation of mitochondrial fission"/>
    <property type="evidence" value="ECO:0007669"/>
    <property type="project" value="TreeGrafter"/>
</dbReference>
<dbReference type="RefSeq" id="XP_022655081.1">
    <property type="nucleotide sequence ID" value="XM_022799346.1"/>
</dbReference>
<dbReference type="Pfam" id="PF00300">
    <property type="entry name" value="His_Phos_1"/>
    <property type="match status" value="2"/>
</dbReference>
<feature type="region of interest" description="Disordered" evidence="14">
    <location>
        <begin position="27"/>
        <end position="55"/>
    </location>
</feature>
<feature type="binding site" evidence="13">
    <location>
        <position position="394"/>
    </location>
    <ligand>
        <name>substrate</name>
    </ligand>
</feature>
<dbReference type="SMART" id="SM00855">
    <property type="entry name" value="PGAM"/>
    <property type="match status" value="1"/>
</dbReference>
<evidence type="ECO:0000256" key="9">
    <source>
        <dbReference type="ARBA" id="ARBA00040722"/>
    </source>
</evidence>
<keyword evidence="4" id="KW-0472">Membrane</keyword>
<dbReference type="Proteomes" id="UP000594260">
    <property type="component" value="Unplaced"/>
</dbReference>
<dbReference type="PANTHER" id="PTHR20935:SF0">
    <property type="entry name" value="SERINE_THREONINE-PROTEIN PHOSPHATASE PGAM5, MITOCHONDRIAL"/>
    <property type="match status" value="1"/>
</dbReference>
<dbReference type="GO" id="GO:0005741">
    <property type="term" value="C:mitochondrial outer membrane"/>
    <property type="evidence" value="ECO:0007669"/>
    <property type="project" value="UniProtKB-SubCell"/>
</dbReference>
<sequence>MAMSVPSSGVQSPDIIQHVSFQQQLVVGDPLPGTSSGEGTSNGKESTSSGQIRKRGRAPFLPKCRRCGLATLKGNQLMPCPQKKHTIHRLCINSKEGYPAKDCDCPPDETLGKVIKATRKRKVKKDELALMPTADADRVASPTSSYLSHLDATTATFFSTGMFYLQLPCPVFRNEINVALYQLQMARGVEDPTVLAVPAYLLNTQPTFSTPSAWHRQPPAQPMFANNMLTKVAGSLVGLGMAALLGYKKWTCLEHHEEVDGVRSSKTTLKPCPFHDHKKVPHHRVRLYGHLPKSSETGLRAHIHDERKNWNFNWDSRDPAEIYSKAEGPINECKIPYKSRHIYLVRHGEYNQDNEHDALRNLTEKGKEQATLAGKRLQELGLTFDKIIISTMTRARETGDCILKELPPEMTEKVVTTDLLREGLPASSEPKSGKFREPSIFFQDGARIEAGFRKYFYRAKPTQERTERLLLVCHANVIRYFICRALQIPEDALLRFSIKHGSITHIEIKPSGRVVARFIGETGFMPENLQKQ</sequence>
<keyword evidence="16" id="KW-1185">Reference proteome</keyword>
<name>A0A7M7JRF8_VARDE</name>
<evidence type="ECO:0000256" key="8">
    <source>
        <dbReference type="ARBA" id="ARBA00039765"/>
    </source>
</evidence>
<comment type="catalytic activity">
    <reaction evidence="11">
        <text>O-phospho-L-seryl-[protein] + H2O = L-seryl-[protein] + phosphate</text>
        <dbReference type="Rhea" id="RHEA:20629"/>
        <dbReference type="Rhea" id="RHEA-COMP:9863"/>
        <dbReference type="Rhea" id="RHEA-COMP:11604"/>
        <dbReference type="ChEBI" id="CHEBI:15377"/>
        <dbReference type="ChEBI" id="CHEBI:29999"/>
        <dbReference type="ChEBI" id="CHEBI:43474"/>
        <dbReference type="ChEBI" id="CHEBI:83421"/>
        <dbReference type="EC" id="3.1.3.16"/>
    </reaction>
</comment>
<protein>
    <recommendedName>
        <fullName evidence="8">Serine/threonine-protein phosphatase PGAM5, mitochondrial</fullName>
        <ecNumber evidence="3">3.1.3.16</ecNumber>
    </recommendedName>
    <alternativeName>
        <fullName evidence="10">Phosphoglycerate mutase family member 5 homolog</fullName>
    </alternativeName>
    <alternativeName>
        <fullName evidence="9">Serine/threonine-protein phosphatase Pgam5, mitochondrial</fullName>
    </alternativeName>
</protein>
<comment type="catalytic activity">
    <reaction evidence="12">
        <text>O-phospho-L-threonyl-[protein] + H2O = L-threonyl-[protein] + phosphate</text>
        <dbReference type="Rhea" id="RHEA:47004"/>
        <dbReference type="Rhea" id="RHEA-COMP:11060"/>
        <dbReference type="Rhea" id="RHEA-COMP:11605"/>
        <dbReference type="ChEBI" id="CHEBI:15377"/>
        <dbReference type="ChEBI" id="CHEBI:30013"/>
        <dbReference type="ChEBI" id="CHEBI:43474"/>
        <dbReference type="ChEBI" id="CHEBI:61977"/>
        <dbReference type="EC" id="3.1.3.16"/>
    </reaction>
</comment>
<dbReference type="EnsemblMetazoa" id="XM_022799346">
    <property type="protein sequence ID" value="XP_022655081"/>
    <property type="gene ID" value="LOC111247865"/>
</dbReference>
<dbReference type="InParanoid" id="A0A7M7JRF8"/>
<evidence type="ECO:0000256" key="13">
    <source>
        <dbReference type="PIRSR" id="PIRSR613078-2"/>
    </source>
</evidence>
<keyword evidence="4" id="KW-0496">Mitochondrion</keyword>
<evidence type="ECO:0000256" key="6">
    <source>
        <dbReference type="ARBA" id="ARBA00037234"/>
    </source>
</evidence>
<dbReference type="Gene3D" id="3.40.50.1240">
    <property type="entry name" value="Phosphoglycerate mutase-like"/>
    <property type="match status" value="1"/>
</dbReference>
<evidence type="ECO:0000313" key="16">
    <source>
        <dbReference type="Proteomes" id="UP000594260"/>
    </source>
</evidence>
<dbReference type="OrthoDB" id="2118094at2759"/>
<dbReference type="AlphaFoldDB" id="A0A7M7JRF8"/>
<dbReference type="CDD" id="cd07067">
    <property type="entry name" value="HP_PGM_like"/>
    <property type="match status" value="1"/>
</dbReference>
<dbReference type="InterPro" id="IPR051021">
    <property type="entry name" value="Mito_Ser/Thr_phosphatase"/>
</dbReference>
<comment type="similarity">
    <text evidence="2">Belongs to the phosphoglycerate mutase family. BPG-dependent PGAM subfamily.</text>
</comment>
<dbReference type="EC" id="3.1.3.16" evidence="3"/>
<evidence type="ECO:0000256" key="4">
    <source>
        <dbReference type="ARBA" id="ARBA00022787"/>
    </source>
</evidence>
<evidence type="ECO:0000256" key="10">
    <source>
        <dbReference type="ARBA" id="ARBA00042520"/>
    </source>
</evidence>
<evidence type="ECO:0000256" key="5">
    <source>
        <dbReference type="ARBA" id="ARBA00022801"/>
    </source>
</evidence>
<comment type="subcellular location">
    <subcellularLocation>
        <location evidence="1">Mitochondrion outer membrane</location>
    </subcellularLocation>
</comment>
<accession>A0A7M7JRF8</accession>
<evidence type="ECO:0000256" key="7">
    <source>
        <dbReference type="ARBA" id="ARBA00038605"/>
    </source>
</evidence>
<evidence type="ECO:0000256" key="3">
    <source>
        <dbReference type="ARBA" id="ARBA00013081"/>
    </source>
</evidence>